<dbReference type="STRING" id="446470.Snas_0876"/>
<dbReference type="OrthoDB" id="3679680at2"/>
<proteinExistence type="predicted"/>
<dbReference type="KEGG" id="sna:Snas_0876"/>
<evidence type="ECO:0000313" key="2">
    <source>
        <dbReference type="Proteomes" id="UP000000844"/>
    </source>
</evidence>
<name>D3Q8X8_STANL</name>
<dbReference type="Proteomes" id="UP000000844">
    <property type="component" value="Chromosome"/>
</dbReference>
<accession>D3Q8X8</accession>
<gene>
    <name evidence="1" type="ordered locus">Snas_0876</name>
</gene>
<reference evidence="1 2" key="1">
    <citation type="journal article" date="2009" name="Stand. Genomic Sci.">
        <title>Complete genome sequence of Stackebrandtia nassauensis type strain (LLR-40K-21).</title>
        <authorList>
            <person name="Munk C."/>
            <person name="Lapidus A."/>
            <person name="Copeland A."/>
            <person name="Jando M."/>
            <person name="Mayilraj S."/>
            <person name="Glavina Del Rio T."/>
            <person name="Nolan M."/>
            <person name="Chen F."/>
            <person name="Lucas S."/>
            <person name="Tice H."/>
            <person name="Cheng J.F."/>
            <person name="Han C."/>
            <person name="Detter J.C."/>
            <person name="Bruce D."/>
            <person name="Goodwin L."/>
            <person name="Chain P."/>
            <person name="Pitluck S."/>
            <person name="Goker M."/>
            <person name="Ovchinikova G."/>
            <person name="Pati A."/>
            <person name="Ivanova N."/>
            <person name="Mavromatis K."/>
            <person name="Chen A."/>
            <person name="Palaniappan K."/>
            <person name="Land M."/>
            <person name="Hauser L."/>
            <person name="Chang Y.J."/>
            <person name="Jeffries C.D."/>
            <person name="Bristow J."/>
            <person name="Eisen J.A."/>
            <person name="Markowitz V."/>
            <person name="Hugenholtz P."/>
            <person name="Kyrpides N.C."/>
            <person name="Klenk H.P."/>
        </authorList>
    </citation>
    <scope>NUCLEOTIDE SEQUENCE [LARGE SCALE GENOMIC DNA]</scope>
    <source>
        <strain evidence="2">DSM 44728 / CIP 108903 / NRRL B-16338 / NBRC 102104 / LLR-40K-21</strain>
    </source>
</reference>
<dbReference type="AlphaFoldDB" id="D3Q8X8"/>
<protein>
    <submittedName>
        <fullName evidence="1">Uncharacterized protein</fullName>
    </submittedName>
</protein>
<dbReference type="EMBL" id="CP001778">
    <property type="protein sequence ID" value="ADD40587.1"/>
    <property type="molecule type" value="Genomic_DNA"/>
</dbReference>
<organism evidence="1 2">
    <name type="scientific">Stackebrandtia nassauensis (strain DSM 44728 / CIP 108903 / NRRL B-16338 / NBRC 102104 / LLR-40K-21)</name>
    <dbReference type="NCBI Taxonomy" id="446470"/>
    <lineage>
        <taxon>Bacteria</taxon>
        <taxon>Bacillati</taxon>
        <taxon>Actinomycetota</taxon>
        <taxon>Actinomycetes</taxon>
        <taxon>Glycomycetales</taxon>
        <taxon>Glycomycetaceae</taxon>
        <taxon>Stackebrandtia</taxon>
    </lineage>
</organism>
<evidence type="ECO:0000313" key="1">
    <source>
        <dbReference type="EMBL" id="ADD40587.1"/>
    </source>
</evidence>
<sequence length="173" mass="19169">MGILADRLNTMTVRVTSPDDTVRLYLTGGDQLHLEFAKGSLDQHTETSLSKQLSHVCTAALRKRRQTMAATARKLIVDMDADEDDTFARRPRRPMARPAAANLAITAKGRSPRSLITIRRIPGDIFDVKIRKGSLGRFNGDQLTVEFHGALRATAADYQRQLAELREKQGGPS</sequence>
<dbReference type="HOGENOM" id="CLU_1502578_0_0_11"/>
<dbReference type="RefSeq" id="WP_013016158.1">
    <property type="nucleotide sequence ID" value="NC_013947.1"/>
</dbReference>
<keyword evidence="2" id="KW-1185">Reference proteome</keyword>